<feature type="non-terminal residue" evidence="2">
    <location>
        <position position="87"/>
    </location>
</feature>
<dbReference type="Proteomes" id="UP000237000">
    <property type="component" value="Unassembled WGS sequence"/>
</dbReference>
<comment type="caution">
    <text evidence="2">The sequence shown here is derived from an EMBL/GenBank/DDBJ whole genome shotgun (WGS) entry which is preliminary data.</text>
</comment>
<evidence type="ECO:0000313" key="3">
    <source>
        <dbReference type="Proteomes" id="UP000237000"/>
    </source>
</evidence>
<proteinExistence type="predicted"/>
<dbReference type="InParanoid" id="A0A2P5D3B7"/>
<gene>
    <name evidence="2" type="ORF">TorRG33x02_263910</name>
</gene>
<protein>
    <submittedName>
        <fullName evidence="2">Uncharacterized protein</fullName>
    </submittedName>
</protein>
<dbReference type="EMBL" id="JXTC01000301">
    <property type="protein sequence ID" value="PON67796.1"/>
    <property type="molecule type" value="Genomic_DNA"/>
</dbReference>
<feature type="non-terminal residue" evidence="2">
    <location>
        <position position="1"/>
    </location>
</feature>
<sequence length="87" mass="9818">CDKNNRIVTIGSPLSCSLVLRLGEEDRGFIAVERESSSSSEKKKTTRKTPRPLLRHVSSHSYSTCRHLTEPAVVRIDHLVVSRCTER</sequence>
<reference evidence="3" key="1">
    <citation type="submission" date="2016-06" db="EMBL/GenBank/DDBJ databases">
        <title>Parallel loss of symbiosis genes in relatives of nitrogen-fixing non-legume Parasponia.</title>
        <authorList>
            <person name="Van Velzen R."/>
            <person name="Holmer R."/>
            <person name="Bu F."/>
            <person name="Rutten L."/>
            <person name="Van Zeijl A."/>
            <person name="Liu W."/>
            <person name="Santuari L."/>
            <person name="Cao Q."/>
            <person name="Sharma T."/>
            <person name="Shen D."/>
            <person name="Roswanjaya Y."/>
            <person name="Wardhani T."/>
            <person name="Kalhor M.S."/>
            <person name="Jansen J."/>
            <person name="Van den Hoogen J."/>
            <person name="Gungor B."/>
            <person name="Hartog M."/>
            <person name="Hontelez J."/>
            <person name="Verver J."/>
            <person name="Yang W.-C."/>
            <person name="Schijlen E."/>
            <person name="Repin R."/>
            <person name="Schilthuizen M."/>
            <person name="Schranz E."/>
            <person name="Heidstra R."/>
            <person name="Miyata K."/>
            <person name="Fedorova E."/>
            <person name="Kohlen W."/>
            <person name="Bisseling T."/>
            <person name="Smit S."/>
            <person name="Geurts R."/>
        </authorList>
    </citation>
    <scope>NUCLEOTIDE SEQUENCE [LARGE SCALE GENOMIC DNA]</scope>
    <source>
        <strain evidence="3">cv. RG33-2</strain>
    </source>
</reference>
<feature type="compositionally biased region" description="Basic and acidic residues" evidence="1">
    <location>
        <begin position="31"/>
        <end position="43"/>
    </location>
</feature>
<evidence type="ECO:0000313" key="2">
    <source>
        <dbReference type="EMBL" id="PON67796.1"/>
    </source>
</evidence>
<keyword evidence="3" id="KW-1185">Reference proteome</keyword>
<name>A0A2P5D3B7_TREOI</name>
<accession>A0A2P5D3B7</accession>
<dbReference type="AlphaFoldDB" id="A0A2P5D3B7"/>
<organism evidence="2 3">
    <name type="scientific">Trema orientale</name>
    <name type="common">Charcoal tree</name>
    <name type="synonym">Celtis orientalis</name>
    <dbReference type="NCBI Taxonomy" id="63057"/>
    <lineage>
        <taxon>Eukaryota</taxon>
        <taxon>Viridiplantae</taxon>
        <taxon>Streptophyta</taxon>
        <taxon>Embryophyta</taxon>
        <taxon>Tracheophyta</taxon>
        <taxon>Spermatophyta</taxon>
        <taxon>Magnoliopsida</taxon>
        <taxon>eudicotyledons</taxon>
        <taxon>Gunneridae</taxon>
        <taxon>Pentapetalae</taxon>
        <taxon>rosids</taxon>
        <taxon>fabids</taxon>
        <taxon>Rosales</taxon>
        <taxon>Cannabaceae</taxon>
        <taxon>Trema</taxon>
    </lineage>
</organism>
<evidence type="ECO:0000256" key="1">
    <source>
        <dbReference type="SAM" id="MobiDB-lite"/>
    </source>
</evidence>
<feature type="region of interest" description="Disordered" evidence="1">
    <location>
        <begin position="31"/>
        <end position="52"/>
    </location>
</feature>